<comment type="subcellular location">
    <subcellularLocation>
        <location evidence="1">Cell membrane</location>
        <topology evidence="1">Multi-pass membrane protein</topology>
    </subcellularLocation>
</comment>
<name>A0A2J4JPX1_9FIRM</name>
<evidence type="ECO:0000256" key="3">
    <source>
        <dbReference type="ARBA" id="ARBA00022475"/>
    </source>
</evidence>
<evidence type="ECO:0000256" key="2">
    <source>
        <dbReference type="ARBA" id="ARBA00006683"/>
    </source>
</evidence>
<feature type="transmembrane region" description="Helical" evidence="8">
    <location>
        <begin position="34"/>
        <end position="59"/>
    </location>
</feature>
<dbReference type="PANTHER" id="PTHR32309:SF13">
    <property type="entry name" value="FERRIC ENTEROBACTIN TRANSPORT PROTEIN FEPE"/>
    <property type="match status" value="1"/>
</dbReference>
<evidence type="ECO:0000256" key="5">
    <source>
        <dbReference type="ARBA" id="ARBA00022989"/>
    </source>
</evidence>
<dbReference type="EMBL" id="NMTS02000013">
    <property type="protein sequence ID" value="PLK29903.1"/>
    <property type="molecule type" value="Genomic_DNA"/>
</dbReference>
<evidence type="ECO:0000313" key="10">
    <source>
        <dbReference type="EMBL" id="PLK29903.1"/>
    </source>
</evidence>
<evidence type="ECO:0000313" key="11">
    <source>
        <dbReference type="Proteomes" id="UP000221015"/>
    </source>
</evidence>
<dbReference type="RefSeq" id="WP_097781430.1">
    <property type="nucleotide sequence ID" value="NZ_NMTS02000013.1"/>
</dbReference>
<keyword evidence="6 8" id="KW-0472">Membrane</keyword>
<evidence type="ECO:0000256" key="1">
    <source>
        <dbReference type="ARBA" id="ARBA00004651"/>
    </source>
</evidence>
<dbReference type="Pfam" id="PF02706">
    <property type="entry name" value="Wzz"/>
    <property type="match status" value="1"/>
</dbReference>
<feature type="region of interest" description="Disordered" evidence="7">
    <location>
        <begin position="241"/>
        <end position="273"/>
    </location>
</feature>
<comment type="caution">
    <text evidence="10">The sequence shown here is derived from an EMBL/GenBank/DDBJ whole genome shotgun (WGS) entry which is preliminary data.</text>
</comment>
<dbReference type="InterPro" id="IPR050445">
    <property type="entry name" value="Bact_polysacc_biosynth/exp"/>
</dbReference>
<feature type="compositionally biased region" description="Basic and acidic residues" evidence="7">
    <location>
        <begin position="242"/>
        <end position="263"/>
    </location>
</feature>
<evidence type="ECO:0000256" key="7">
    <source>
        <dbReference type="SAM" id="MobiDB-lite"/>
    </source>
</evidence>
<feature type="transmembrane region" description="Helical" evidence="8">
    <location>
        <begin position="192"/>
        <end position="213"/>
    </location>
</feature>
<evidence type="ECO:0000256" key="6">
    <source>
        <dbReference type="ARBA" id="ARBA00023136"/>
    </source>
</evidence>
<dbReference type="Proteomes" id="UP000221015">
    <property type="component" value="Unassembled WGS sequence"/>
</dbReference>
<evidence type="ECO:0000256" key="4">
    <source>
        <dbReference type="ARBA" id="ARBA00022692"/>
    </source>
</evidence>
<dbReference type="PANTHER" id="PTHR32309">
    <property type="entry name" value="TYROSINE-PROTEIN KINASE"/>
    <property type="match status" value="1"/>
</dbReference>
<evidence type="ECO:0000256" key="8">
    <source>
        <dbReference type="SAM" id="Phobius"/>
    </source>
</evidence>
<proteinExistence type="inferred from homology"/>
<protein>
    <submittedName>
        <fullName evidence="10">Polysaccharide export protein</fullName>
    </submittedName>
</protein>
<keyword evidence="3" id="KW-1003">Cell membrane</keyword>
<evidence type="ECO:0000259" key="9">
    <source>
        <dbReference type="Pfam" id="PF02706"/>
    </source>
</evidence>
<reference evidence="10 11" key="1">
    <citation type="journal article" date="2017" name="Front. Microbiol.">
        <title>New Insights into the Diversity of the Genus Faecalibacterium.</title>
        <authorList>
            <person name="Benevides L."/>
            <person name="Burman S."/>
            <person name="Martin R."/>
            <person name="Robert V."/>
            <person name="Thomas M."/>
            <person name="Miquel S."/>
            <person name="Chain F."/>
            <person name="Sokol H."/>
            <person name="Bermudez-Humaran L.G."/>
            <person name="Morrison M."/>
            <person name="Langella P."/>
            <person name="Azevedo V.A."/>
            <person name="Chatel J.M."/>
            <person name="Soares S."/>
        </authorList>
    </citation>
    <scope>NUCLEOTIDE SEQUENCE [LARGE SCALE GENOMIC DNA]</scope>
    <source>
        <strain evidence="10 11">CNCM I 4542</strain>
    </source>
</reference>
<keyword evidence="5 8" id="KW-1133">Transmembrane helix</keyword>
<feature type="domain" description="Polysaccharide chain length determinant N-terminal" evidence="9">
    <location>
        <begin position="22"/>
        <end position="111"/>
    </location>
</feature>
<gene>
    <name evidence="10" type="ORF">CGS50_005500</name>
</gene>
<keyword evidence="4 8" id="KW-0812">Transmembrane</keyword>
<sequence length="273" mass="30225">MQQDTFVKERTALAAQPEQGEDTIDLLELFMGLLAHWTLIAATAVVGAVLMALYTFFLVTPMYKATATIYVVSRNDSVLNFSDLQVGSELTSDYIKVFEMWEVHEKVISNLDLDYTYTDMASMLSVTNTSDTRMLDITVTNPDPEEAAAIANEYADVGAKYISEKMKTDEPTLMSSARVPENPFSPNKAKNILLGFVVGFVLASAVVVLRTMLDDTYKSADDIRKYAGMVVLASIPLADAGEQPKEKSEFKRRTKRFANDVRRRVGGSSGRKA</sequence>
<dbReference type="GO" id="GO:0005886">
    <property type="term" value="C:plasma membrane"/>
    <property type="evidence" value="ECO:0007669"/>
    <property type="project" value="UniProtKB-SubCell"/>
</dbReference>
<dbReference type="GO" id="GO:0004713">
    <property type="term" value="F:protein tyrosine kinase activity"/>
    <property type="evidence" value="ECO:0007669"/>
    <property type="project" value="TreeGrafter"/>
</dbReference>
<accession>A0A2J4JPX1</accession>
<comment type="similarity">
    <text evidence="2">Belongs to the CpsC/CapA family.</text>
</comment>
<dbReference type="AlphaFoldDB" id="A0A2J4JPX1"/>
<dbReference type="InterPro" id="IPR003856">
    <property type="entry name" value="LPS_length_determ_N"/>
</dbReference>
<organism evidence="10 11">
    <name type="scientific">Faecalibacterium prausnitzii</name>
    <dbReference type="NCBI Taxonomy" id="853"/>
    <lineage>
        <taxon>Bacteria</taxon>
        <taxon>Bacillati</taxon>
        <taxon>Bacillota</taxon>
        <taxon>Clostridia</taxon>
        <taxon>Eubacteriales</taxon>
        <taxon>Oscillospiraceae</taxon>
        <taxon>Faecalibacterium</taxon>
    </lineage>
</organism>